<sequence length="26" mass="3025">MYIAQCGFKVNIVEYLLVKMPDCKAF</sequence>
<dbReference type="AlphaFoldDB" id="A0A0E9V7U2"/>
<protein>
    <submittedName>
        <fullName evidence="1">Uncharacterized protein</fullName>
    </submittedName>
</protein>
<proteinExistence type="predicted"/>
<reference evidence="1" key="1">
    <citation type="submission" date="2014-11" db="EMBL/GenBank/DDBJ databases">
        <authorList>
            <person name="Amaro Gonzalez C."/>
        </authorList>
    </citation>
    <scope>NUCLEOTIDE SEQUENCE</scope>
</reference>
<dbReference type="EMBL" id="GBXM01034460">
    <property type="protein sequence ID" value="JAH74117.1"/>
    <property type="molecule type" value="Transcribed_RNA"/>
</dbReference>
<evidence type="ECO:0000313" key="1">
    <source>
        <dbReference type="EMBL" id="JAH74117.1"/>
    </source>
</evidence>
<reference evidence="1" key="2">
    <citation type="journal article" date="2015" name="Fish Shellfish Immunol.">
        <title>Early steps in the European eel (Anguilla anguilla)-Vibrio vulnificus interaction in the gills: Role of the RtxA13 toxin.</title>
        <authorList>
            <person name="Callol A."/>
            <person name="Pajuelo D."/>
            <person name="Ebbesson L."/>
            <person name="Teles M."/>
            <person name="MacKenzie S."/>
            <person name="Amaro C."/>
        </authorList>
    </citation>
    <scope>NUCLEOTIDE SEQUENCE</scope>
</reference>
<name>A0A0E9V7U2_ANGAN</name>
<accession>A0A0E9V7U2</accession>
<organism evidence="1">
    <name type="scientific">Anguilla anguilla</name>
    <name type="common">European freshwater eel</name>
    <name type="synonym">Muraena anguilla</name>
    <dbReference type="NCBI Taxonomy" id="7936"/>
    <lineage>
        <taxon>Eukaryota</taxon>
        <taxon>Metazoa</taxon>
        <taxon>Chordata</taxon>
        <taxon>Craniata</taxon>
        <taxon>Vertebrata</taxon>
        <taxon>Euteleostomi</taxon>
        <taxon>Actinopterygii</taxon>
        <taxon>Neopterygii</taxon>
        <taxon>Teleostei</taxon>
        <taxon>Anguilliformes</taxon>
        <taxon>Anguillidae</taxon>
        <taxon>Anguilla</taxon>
    </lineage>
</organism>